<feature type="transmembrane region" description="Helical" evidence="1">
    <location>
        <begin position="12"/>
        <end position="29"/>
    </location>
</feature>
<dbReference type="Proteomes" id="UP000307507">
    <property type="component" value="Unassembled WGS sequence"/>
</dbReference>
<keyword evidence="1" id="KW-0472">Membrane</keyword>
<feature type="transmembrane region" description="Helical" evidence="1">
    <location>
        <begin position="145"/>
        <end position="169"/>
    </location>
</feature>
<feature type="transmembrane region" description="Helical" evidence="1">
    <location>
        <begin position="110"/>
        <end position="133"/>
    </location>
</feature>
<evidence type="ECO:0000313" key="2">
    <source>
        <dbReference type="EMBL" id="THF52943.1"/>
    </source>
</evidence>
<evidence type="ECO:0000256" key="1">
    <source>
        <dbReference type="SAM" id="Phobius"/>
    </source>
</evidence>
<keyword evidence="1" id="KW-0812">Transmembrane</keyword>
<gene>
    <name evidence="2" type="ORF">E6C50_01680</name>
</gene>
<name>A0A4S4A3U1_9FLAO</name>
<dbReference type="RefSeq" id="WP_136401468.1">
    <property type="nucleotide sequence ID" value="NZ_SSNZ01000001.1"/>
</dbReference>
<accession>A0A4S4A3U1</accession>
<feature type="transmembrane region" description="Helical" evidence="1">
    <location>
        <begin position="49"/>
        <end position="68"/>
    </location>
</feature>
<comment type="caution">
    <text evidence="2">The sequence shown here is derived from an EMBL/GenBank/DDBJ whole genome shotgun (WGS) entry which is preliminary data.</text>
</comment>
<dbReference type="AlphaFoldDB" id="A0A4S4A3U1"/>
<evidence type="ECO:0000313" key="3">
    <source>
        <dbReference type="Proteomes" id="UP000307507"/>
    </source>
</evidence>
<sequence length="172" mass="19550">MQKESPIVRNNIKIVSLFFIGIFVLKSYNEWSEPLVVFSYIMSKWDLETVLWLLSLVVLPSGIVLFYINKPLGWFLLALYATHAAVLNMGTFISIIIMETSVSMLFKDGPATLVMIAYVLLSLFFLTIIIMLCNKNMRAVYGIDNRIMIGVLIITTLVACLELSQHVFFLTL</sequence>
<feature type="transmembrane region" description="Helical" evidence="1">
    <location>
        <begin position="75"/>
        <end position="98"/>
    </location>
</feature>
<dbReference type="EMBL" id="SSNZ01000001">
    <property type="protein sequence ID" value="THF52943.1"/>
    <property type="molecule type" value="Genomic_DNA"/>
</dbReference>
<protein>
    <submittedName>
        <fullName evidence="2">Uncharacterized protein</fullName>
    </submittedName>
</protein>
<proteinExistence type="predicted"/>
<keyword evidence="3" id="KW-1185">Reference proteome</keyword>
<reference evidence="2 3" key="1">
    <citation type="submission" date="2019-04" db="EMBL/GenBank/DDBJ databases">
        <title>Flavobacterium sp. nov. isolated from construction timber.</title>
        <authorList>
            <person name="Lin S.-Y."/>
            <person name="Chang C.-T."/>
            <person name="Young C.-C."/>
        </authorList>
    </citation>
    <scope>NUCLEOTIDE SEQUENCE [LARGE SCALE GENOMIC DNA]</scope>
    <source>
        <strain evidence="2 3">CC-CTC003</strain>
    </source>
</reference>
<organism evidence="2 3">
    <name type="scientific">Flavobacterium supellecticarium</name>
    <dbReference type="NCBI Taxonomy" id="2565924"/>
    <lineage>
        <taxon>Bacteria</taxon>
        <taxon>Pseudomonadati</taxon>
        <taxon>Bacteroidota</taxon>
        <taxon>Flavobacteriia</taxon>
        <taxon>Flavobacteriales</taxon>
        <taxon>Flavobacteriaceae</taxon>
        <taxon>Flavobacterium</taxon>
    </lineage>
</organism>
<keyword evidence="1" id="KW-1133">Transmembrane helix</keyword>